<sequence>MQLLQQQQQQQRQQQHQQPGALSLEGHLTLDQVCELLSETRPSGQVSCEERAVMERWSAPAGGSREMDVLLQQRNIDALLKGFGELEPSTVCEYRRAVDRVLQLLQEKGLCSWPARLLQQRRQAVQVPPLAAPERHKPMQQLDSAGVPPDNCTLPAIKRWLLEGLQQWQQPPPPPQLQQQQQLDPAGVPPDNCTLRDDRKQRLAAEPGALTALVRLLGSNSDGVREAAAWALSSPAAGSDNVKQRLVAEPGALTALVQLLGSQGFTQAAAARALGELAAGSESESEAAAADDEGVQGCSSAAAAAAAAALLAPAAAAGEAQHTSRTPERPLPLQPRHAATVAPAGSVYN</sequence>
<dbReference type="EMBL" id="CP126216">
    <property type="protein sequence ID" value="WIA17763.1"/>
    <property type="molecule type" value="Genomic_DNA"/>
</dbReference>
<reference evidence="3 4" key="1">
    <citation type="submission" date="2023-05" db="EMBL/GenBank/DDBJ databases">
        <title>A 100% complete, gapless, phased diploid assembly of the Scenedesmus obliquus UTEX 3031 genome.</title>
        <authorList>
            <person name="Biondi T.C."/>
            <person name="Hanschen E.R."/>
            <person name="Kwon T."/>
            <person name="Eng W."/>
            <person name="Kruse C.P.S."/>
            <person name="Koehler S.I."/>
            <person name="Kunde Y."/>
            <person name="Gleasner C.D."/>
            <person name="You Mak K.T."/>
            <person name="Polle J."/>
            <person name="Hovde B.T."/>
            <person name="Starkenburg S.R."/>
        </authorList>
    </citation>
    <scope>NUCLEOTIDE SEQUENCE [LARGE SCALE GENOMIC DNA]</scope>
    <source>
        <strain evidence="3 4">DOE0152z</strain>
    </source>
</reference>
<evidence type="ECO:0000256" key="1">
    <source>
        <dbReference type="PROSITE-ProRule" id="PRU00259"/>
    </source>
</evidence>
<evidence type="ECO:0000313" key="3">
    <source>
        <dbReference type="EMBL" id="WIA17763.1"/>
    </source>
</evidence>
<feature type="region of interest" description="Disordered" evidence="2">
    <location>
        <begin position="1"/>
        <end position="20"/>
    </location>
</feature>
<gene>
    <name evidence="3" type="ORF">OEZ85_009276</name>
</gene>
<feature type="region of interest" description="Disordered" evidence="2">
    <location>
        <begin position="168"/>
        <end position="195"/>
    </location>
</feature>
<protein>
    <submittedName>
        <fullName evidence="3">Uncharacterized protein</fullName>
    </submittedName>
</protein>
<keyword evidence="4" id="KW-1185">Reference proteome</keyword>
<dbReference type="Pfam" id="PF00514">
    <property type="entry name" value="Arm"/>
    <property type="match status" value="1"/>
</dbReference>
<evidence type="ECO:0000256" key="2">
    <source>
        <dbReference type="SAM" id="MobiDB-lite"/>
    </source>
</evidence>
<evidence type="ECO:0000313" key="4">
    <source>
        <dbReference type="Proteomes" id="UP001244341"/>
    </source>
</evidence>
<accession>A0ABY8UDN5</accession>
<dbReference type="PANTHER" id="PTHR24330">
    <property type="entry name" value="HOMEOBOX PROTEIN BARH-LIKE"/>
    <property type="match status" value="1"/>
</dbReference>
<proteinExistence type="predicted"/>
<dbReference type="SMART" id="SM00185">
    <property type="entry name" value="ARM"/>
    <property type="match status" value="2"/>
</dbReference>
<feature type="compositionally biased region" description="Low complexity" evidence="2">
    <location>
        <begin position="1"/>
        <end position="18"/>
    </location>
</feature>
<dbReference type="InterPro" id="IPR000225">
    <property type="entry name" value="Armadillo"/>
</dbReference>
<dbReference type="SUPFAM" id="SSF48371">
    <property type="entry name" value="ARM repeat"/>
    <property type="match status" value="1"/>
</dbReference>
<dbReference type="Proteomes" id="UP001244341">
    <property type="component" value="Chromosome 9b"/>
</dbReference>
<feature type="repeat" description="ARM" evidence="1">
    <location>
        <begin position="208"/>
        <end position="251"/>
    </location>
</feature>
<name>A0ABY8UDN5_TETOB</name>
<dbReference type="InterPro" id="IPR011989">
    <property type="entry name" value="ARM-like"/>
</dbReference>
<organism evidence="3 4">
    <name type="scientific">Tetradesmus obliquus</name>
    <name type="common">Green alga</name>
    <name type="synonym">Acutodesmus obliquus</name>
    <dbReference type="NCBI Taxonomy" id="3088"/>
    <lineage>
        <taxon>Eukaryota</taxon>
        <taxon>Viridiplantae</taxon>
        <taxon>Chlorophyta</taxon>
        <taxon>core chlorophytes</taxon>
        <taxon>Chlorophyceae</taxon>
        <taxon>CS clade</taxon>
        <taxon>Sphaeropleales</taxon>
        <taxon>Scenedesmaceae</taxon>
        <taxon>Tetradesmus</taxon>
    </lineage>
</organism>
<dbReference type="Gene3D" id="1.25.10.10">
    <property type="entry name" value="Leucine-rich Repeat Variant"/>
    <property type="match status" value="1"/>
</dbReference>
<dbReference type="PANTHER" id="PTHR24330:SF19">
    <property type="entry name" value="MEDIATOR OF RNA POLYMERASE II TRANSCRIPTION SUBUNIT 29"/>
    <property type="match status" value="1"/>
</dbReference>
<dbReference type="PROSITE" id="PS50176">
    <property type="entry name" value="ARM_REPEAT"/>
    <property type="match status" value="1"/>
</dbReference>
<dbReference type="InterPro" id="IPR016024">
    <property type="entry name" value="ARM-type_fold"/>
</dbReference>
<dbReference type="InterPro" id="IPR052145">
    <property type="entry name" value="Mediator/Homeobox_domain"/>
</dbReference>
<feature type="region of interest" description="Disordered" evidence="2">
    <location>
        <begin position="316"/>
        <end position="349"/>
    </location>
</feature>